<dbReference type="InterPro" id="IPR000160">
    <property type="entry name" value="GGDEF_dom"/>
</dbReference>
<comment type="caution">
    <text evidence="4">The sequence shown here is derived from an EMBL/GenBank/DDBJ whole genome shotgun (WGS) entry which is preliminary data.</text>
</comment>
<dbReference type="InterPro" id="IPR029787">
    <property type="entry name" value="Nucleotide_cyclase"/>
</dbReference>
<keyword evidence="4" id="KW-0808">Transferase</keyword>
<dbReference type="SMART" id="SM00267">
    <property type="entry name" value="GGDEF"/>
    <property type="match status" value="1"/>
</dbReference>
<proteinExistence type="predicted"/>
<dbReference type="EMBL" id="JAVBIK010000001">
    <property type="protein sequence ID" value="MDT7517527.1"/>
    <property type="molecule type" value="Genomic_DNA"/>
</dbReference>
<name>A0ABU3KIG0_9BURK</name>
<comment type="catalytic activity">
    <reaction evidence="2">
        <text>2 GTP = 3',3'-c-di-GMP + 2 diphosphate</text>
        <dbReference type="Rhea" id="RHEA:24898"/>
        <dbReference type="ChEBI" id="CHEBI:33019"/>
        <dbReference type="ChEBI" id="CHEBI:37565"/>
        <dbReference type="ChEBI" id="CHEBI:58805"/>
        <dbReference type="EC" id="2.7.7.65"/>
    </reaction>
</comment>
<sequence>MPDAPLLSSDPTHVTLLFQAQAALMRGDVDFSQTLSKSALLHAQRQNDAAGQARALLYLAQGDRQLSRLRRARETAERAAQMFQTHGDAAGEAEALTTLANVLSLMGHSADGLEAAMLALKLSQSSPASHPLAEAMACNYLGVAYACSQSFDNAAELLERSVRMFEAQGLWAESCLPRYHQRYAEMHRCFLDRYYHGTFLSLDRLTQIAALPEQVTSQPGSVRSLLCPYRKTRALLDLTHAFELCWQGDLDEASRRADTISASVAKGMRQPAVILLEMWLRTEIAWAAEDWMSAEAHAQCLLQSAARAENEHLRATAYLLLIQIYSAQGKDLQAQAQQRLWKMQEMHLRKEALHSREERVEWQMRVRADRQASRHLEEKTRHLERLAMQDALTGLYNRRYLEQIVPALLSDATERQRAPALVFVDIDHFKQINDRFSHLVGDEVLRTVGRILSGFVREGDVSVRLGGDEFVVLFSHVEAQSSTSVVARIHKAVNEFDWHSVHPGLSVSASAGLALADSQDTLASWLHRCDLQMYVEKDSRYQDLA</sequence>
<dbReference type="CDD" id="cd01949">
    <property type="entry name" value="GGDEF"/>
    <property type="match status" value="1"/>
</dbReference>
<dbReference type="PROSITE" id="PS50887">
    <property type="entry name" value="GGDEF"/>
    <property type="match status" value="1"/>
</dbReference>
<reference evidence="4 5" key="1">
    <citation type="submission" date="2023-08" db="EMBL/GenBank/DDBJ databases">
        <title>Rhodoferax potami sp. nov. and Rhodoferax mekongensis sp. nov., isolated from the Mekong River in Thailand.</title>
        <authorList>
            <person name="Kitikhun S."/>
            <person name="Charoenyingcharoen P."/>
            <person name="Siriarchawattana P."/>
            <person name="Likhitrattanapisal S."/>
            <person name="Nilsakha T."/>
            <person name="Chanpet A."/>
            <person name="Rattanawaree P."/>
            <person name="Ingsriswang S."/>
        </authorList>
    </citation>
    <scope>NUCLEOTIDE SEQUENCE [LARGE SCALE GENOMIC DNA]</scope>
    <source>
        <strain evidence="4 5">TBRC 17660</strain>
    </source>
</reference>
<evidence type="ECO:0000259" key="3">
    <source>
        <dbReference type="PROSITE" id="PS50887"/>
    </source>
</evidence>
<evidence type="ECO:0000256" key="2">
    <source>
        <dbReference type="ARBA" id="ARBA00034247"/>
    </source>
</evidence>
<dbReference type="SUPFAM" id="SSF55073">
    <property type="entry name" value="Nucleotide cyclase"/>
    <property type="match status" value="1"/>
</dbReference>
<gene>
    <name evidence="4" type="ORF">RAE19_02025</name>
</gene>
<dbReference type="InterPro" id="IPR050469">
    <property type="entry name" value="Diguanylate_Cyclase"/>
</dbReference>
<protein>
    <recommendedName>
        <fullName evidence="1">diguanylate cyclase</fullName>
        <ecNumber evidence="1">2.7.7.65</ecNumber>
    </recommendedName>
</protein>
<evidence type="ECO:0000313" key="4">
    <source>
        <dbReference type="EMBL" id="MDT7517527.1"/>
    </source>
</evidence>
<evidence type="ECO:0000256" key="1">
    <source>
        <dbReference type="ARBA" id="ARBA00012528"/>
    </source>
</evidence>
<dbReference type="Gene3D" id="1.25.40.10">
    <property type="entry name" value="Tetratricopeptide repeat domain"/>
    <property type="match status" value="1"/>
</dbReference>
<dbReference type="PANTHER" id="PTHR45138:SF9">
    <property type="entry name" value="DIGUANYLATE CYCLASE DGCM-RELATED"/>
    <property type="match status" value="1"/>
</dbReference>
<dbReference type="InterPro" id="IPR043128">
    <property type="entry name" value="Rev_trsase/Diguanyl_cyclase"/>
</dbReference>
<dbReference type="InterPro" id="IPR019734">
    <property type="entry name" value="TPR_rpt"/>
</dbReference>
<dbReference type="SMART" id="SM00028">
    <property type="entry name" value="TPR"/>
    <property type="match status" value="3"/>
</dbReference>
<evidence type="ECO:0000313" key="5">
    <source>
        <dbReference type="Proteomes" id="UP001321700"/>
    </source>
</evidence>
<dbReference type="RefSeq" id="WP_313873344.1">
    <property type="nucleotide sequence ID" value="NZ_JAVBIK010000001.1"/>
</dbReference>
<keyword evidence="5" id="KW-1185">Reference proteome</keyword>
<keyword evidence="4" id="KW-0548">Nucleotidyltransferase</keyword>
<dbReference type="PANTHER" id="PTHR45138">
    <property type="entry name" value="REGULATORY COMPONENTS OF SENSORY TRANSDUCTION SYSTEM"/>
    <property type="match status" value="1"/>
</dbReference>
<accession>A0ABU3KIG0</accession>
<dbReference type="GO" id="GO:0052621">
    <property type="term" value="F:diguanylate cyclase activity"/>
    <property type="evidence" value="ECO:0007669"/>
    <property type="project" value="UniProtKB-EC"/>
</dbReference>
<dbReference type="NCBIfam" id="TIGR00254">
    <property type="entry name" value="GGDEF"/>
    <property type="match status" value="1"/>
</dbReference>
<dbReference type="SUPFAM" id="SSF48452">
    <property type="entry name" value="TPR-like"/>
    <property type="match status" value="1"/>
</dbReference>
<dbReference type="EC" id="2.7.7.65" evidence="1"/>
<dbReference type="Proteomes" id="UP001321700">
    <property type="component" value="Unassembled WGS sequence"/>
</dbReference>
<dbReference type="Pfam" id="PF00990">
    <property type="entry name" value="GGDEF"/>
    <property type="match status" value="1"/>
</dbReference>
<dbReference type="Gene3D" id="3.30.70.270">
    <property type="match status" value="1"/>
</dbReference>
<feature type="domain" description="GGDEF" evidence="3">
    <location>
        <begin position="417"/>
        <end position="545"/>
    </location>
</feature>
<organism evidence="4 5">
    <name type="scientific">Rhodoferax potami</name>
    <dbReference type="NCBI Taxonomy" id="3068338"/>
    <lineage>
        <taxon>Bacteria</taxon>
        <taxon>Pseudomonadati</taxon>
        <taxon>Pseudomonadota</taxon>
        <taxon>Betaproteobacteria</taxon>
        <taxon>Burkholderiales</taxon>
        <taxon>Comamonadaceae</taxon>
        <taxon>Rhodoferax</taxon>
    </lineage>
</organism>
<dbReference type="InterPro" id="IPR011990">
    <property type="entry name" value="TPR-like_helical_dom_sf"/>
</dbReference>